<proteinExistence type="predicted"/>
<reference evidence="2 3" key="1">
    <citation type="submission" date="2018-11" db="EMBL/GenBank/DDBJ databases">
        <authorList>
            <person name="Criscuolo A."/>
        </authorList>
    </citation>
    <scope>NUCLEOTIDE SEQUENCE [LARGE SCALE GENOMIC DNA]</scope>
    <source>
        <strain evidence="2">ACIP111625</strain>
    </source>
</reference>
<keyword evidence="3" id="KW-1185">Reference proteome</keyword>
<gene>
    <name evidence="2" type="ORF">XINFAN_00363</name>
</gene>
<dbReference type="EMBL" id="UXAW01000033">
    <property type="protein sequence ID" value="VDC20187.1"/>
    <property type="molecule type" value="Genomic_DNA"/>
</dbReference>
<dbReference type="Proteomes" id="UP000277498">
    <property type="component" value="Unassembled WGS sequence"/>
</dbReference>
<organism evidence="2 3">
    <name type="scientific">Pseudogemmobacter humi</name>
    <dbReference type="NCBI Taxonomy" id="2483812"/>
    <lineage>
        <taxon>Bacteria</taxon>
        <taxon>Pseudomonadati</taxon>
        <taxon>Pseudomonadota</taxon>
        <taxon>Alphaproteobacteria</taxon>
        <taxon>Rhodobacterales</taxon>
        <taxon>Paracoccaceae</taxon>
        <taxon>Pseudogemmobacter</taxon>
    </lineage>
</organism>
<evidence type="ECO:0000256" key="1">
    <source>
        <dbReference type="SAM" id="Phobius"/>
    </source>
</evidence>
<keyword evidence="1" id="KW-0812">Transmembrane</keyword>
<dbReference type="AlphaFoldDB" id="A0A3P5WW19"/>
<feature type="transmembrane region" description="Helical" evidence="1">
    <location>
        <begin position="27"/>
        <end position="47"/>
    </location>
</feature>
<keyword evidence="1" id="KW-0472">Membrane</keyword>
<accession>A0A3P5WW19</accession>
<name>A0A3P5WW19_9RHOB</name>
<dbReference type="RefSeq" id="WP_124084799.1">
    <property type="nucleotide sequence ID" value="NZ_UXAW01000033.1"/>
</dbReference>
<sequence>MMIVAIVFGGVFGLVFGLGSWLMGFGLLASLIVYVVAGNLLSLWLMARLRVEDGIGENPLTEARIREDLAALQEAEARRMALAASDGSSLFRLLRMRAELDRIAASERTLRHRR</sequence>
<protein>
    <submittedName>
        <fullName evidence="2">Uncharacterized protein</fullName>
    </submittedName>
</protein>
<keyword evidence="1" id="KW-1133">Transmembrane helix</keyword>
<evidence type="ECO:0000313" key="2">
    <source>
        <dbReference type="EMBL" id="VDC20187.1"/>
    </source>
</evidence>
<evidence type="ECO:0000313" key="3">
    <source>
        <dbReference type="Proteomes" id="UP000277498"/>
    </source>
</evidence>